<organism evidence="2 3">
    <name type="scientific">Ferirhizobium litorale</name>
    <dbReference type="NCBI Taxonomy" id="2927786"/>
    <lineage>
        <taxon>Bacteria</taxon>
        <taxon>Pseudomonadati</taxon>
        <taxon>Pseudomonadota</taxon>
        <taxon>Alphaproteobacteria</taxon>
        <taxon>Hyphomicrobiales</taxon>
        <taxon>Rhizobiaceae</taxon>
        <taxon>Ferirhizobium</taxon>
    </lineage>
</organism>
<sequence length="134" mass="15394">MAEKPVLWGPGEGRHYDMGALQAVFKADEREIGGRFSISEWWLEPRHEGPGAHKHDDNDEIFYVLEGVASILIGDQWKQMPKGAMCIIPRGVMHDFRNEGQVRMGLFNVFLPGPFEQMMPEIVDWYRDNPARPL</sequence>
<feature type="domain" description="Cupin type-2" evidence="1">
    <location>
        <begin position="43"/>
        <end position="109"/>
    </location>
</feature>
<name>A0AAE3U432_9HYPH</name>
<dbReference type="Proteomes" id="UP001161580">
    <property type="component" value="Unassembled WGS sequence"/>
</dbReference>
<accession>A0AAE3U432</accession>
<dbReference type="RefSeq" id="WP_311787606.1">
    <property type="nucleotide sequence ID" value="NZ_JALDYY010000010.1"/>
</dbReference>
<dbReference type="InterPro" id="IPR053146">
    <property type="entry name" value="QDO-like"/>
</dbReference>
<gene>
    <name evidence="2" type="ORF">MRS75_12970</name>
</gene>
<dbReference type="PANTHER" id="PTHR36440:SF1">
    <property type="entry name" value="PUTATIVE (AFU_ORTHOLOGUE AFUA_8G07350)-RELATED"/>
    <property type="match status" value="1"/>
</dbReference>
<dbReference type="PANTHER" id="PTHR36440">
    <property type="entry name" value="PUTATIVE (AFU_ORTHOLOGUE AFUA_8G07350)-RELATED"/>
    <property type="match status" value="1"/>
</dbReference>
<evidence type="ECO:0000259" key="1">
    <source>
        <dbReference type="Pfam" id="PF07883"/>
    </source>
</evidence>
<dbReference type="Gene3D" id="2.60.120.10">
    <property type="entry name" value="Jelly Rolls"/>
    <property type="match status" value="1"/>
</dbReference>
<comment type="caution">
    <text evidence="2">The sequence shown here is derived from an EMBL/GenBank/DDBJ whole genome shotgun (WGS) entry which is preliminary data.</text>
</comment>
<dbReference type="InterPro" id="IPR011051">
    <property type="entry name" value="RmlC_Cupin_sf"/>
</dbReference>
<evidence type="ECO:0000313" key="3">
    <source>
        <dbReference type="Proteomes" id="UP001161580"/>
    </source>
</evidence>
<evidence type="ECO:0000313" key="2">
    <source>
        <dbReference type="EMBL" id="MDI7922993.1"/>
    </source>
</evidence>
<proteinExistence type="predicted"/>
<dbReference type="InterPro" id="IPR013096">
    <property type="entry name" value="Cupin_2"/>
</dbReference>
<protein>
    <submittedName>
        <fullName evidence="2">Cupin domain-containing protein</fullName>
    </submittedName>
</protein>
<reference evidence="2" key="1">
    <citation type="submission" date="2022-03" db="EMBL/GenBank/DDBJ databases">
        <title>Fererhizobium litorale gen. nov., sp. nov., isolated from sandy sediments of the Sea of Japan seashore.</title>
        <authorList>
            <person name="Romanenko L."/>
            <person name="Kurilenko V."/>
            <person name="Otstavnykh N."/>
            <person name="Svetashev V."/>
            <person name="Tekutyeva L."/>
            <person name="Isaeva M."/>
            <person name="Mikhailov V."/>
        </authorList>
    </citation>
    <scope>NUCLEOTIDE SEQUENCE</scope>
    <source>
        <strain evidence="2">KMM 9576</strain>
    </source>
</reference>
<dbReference type="Pfam" id="PF07883">
    <property type="entry name" value="Cupin_2"/>
    <property type="match status" value="1"/>
</dbReference>
<dbReference type="SUPFAM" id="SSF51182">
    <property type="entry name" value="RmlC-like cupins"/>
    <property type="match status" value="1"/>
</dbReference>
<dbReference type="EMBL" id="JALDYZ010000006">
    <property type="protein sequence ID" value="MDI7922993.1"/>
    <property type="molecule type" value="Genomic_DNA"/>
</dbReference>
<dbReference type="AlphaFoldDB" id="A0AAE3U432"/>
<dbReference type="InterPro" id="IPR014710">
    <property type="entry name" value="RmlC-like_jellyroll"/>
</dbReference>
<keyword evidence="3" id="KW-1185">Reference proteome</keyword>